<keyword evidence="4" id="KW-0238">DNA-binding</keyword>
<proteinExistence type="inferred from homology"/>
<dbReference type="InterPro" id="IPR000524">
    <property type="entry name" value="Tscrpt_reg_HTH_GntR"/>
</dbReference>
<dbReference type="Pfam" id="PF00155">
    <property type="entry name" value="Aminotran_1_2"/>
    <property type="match status" value="1"/>
</dbReference>
<sequence length="507" mass="52575">MDQSSKTHETDLAADLAALLPHWPDRSSSLRDPLAAGVGQGLYGALRDAILAGRLAPGARLPASRSLAAALGVARGTVVGAYEQLVAEGYLTARIGDGTRVSADLPDSQLALSPPRSAMSSAPPAPASAVAPAAGMPAGWPPPVFAEGIGALDQFPLAAWNRALVHGMKAGGTDALAVADPAGALVLRQAVAAHLVATRAVIATPARVLITAGAQQALDLACRMVIGRDEPVWVEDPGYRGIRTALGLIGARPVPVPLDADGFDPDAAEAMAPAARSCILTPSHQYPLGMTLPLARRLRLIDRAAAQGGWIIEDDYDSEFRYAGRPIPSLQGLDGHGRTIYIGSFSKVLAPGIRLGYLVVPEGHVARFAEGLRALGPPSALVLQPALARFMTDGHLGRHVRRMRALYTRRRAAVIEAIERRVIAPQPGRGMAISAGAGGMSLVLHLPAGTDDVALAAAMARAGMRGSALAPHFLSDARRRPGLILGFAALPERAADAAVARLARLIG</sequence>
<keyword evidence="2" id="KW-0663">Pyridoxal phosphate</keyword>
<dbReference type="PROSITE" id="PS50949">
    <property type="entry name" value="HTH_GNTR"/>
    <property type="match status" value="1"/>
</dbReference>
<reference evidence="9" key="1">
    <citation type="journal article" date="2019" name="Int. J. Syst. Evol. Microbiol.">
        <title>The Global Catalogue of Microorganisms (GCM) 10K type strain sequencing project: providing services to taxonomists for standard genome sequencing and annotation.</title>
        <authorList>
            <consortium name="The Broad Institute Genomics Platform"/>
            <consortium name="The Broad Institute Genome Sequencing Center for Infectious Disease"/>
            <person name="Wu L."/>
            <person name="Ma J."/>
        </authorList>
    </citation>
    <scope>NUCLEOTIDE SEQUENCE [LARGE SCALE GENOMIC DNA]</scope>
    <source>
        <strain evidence="9">CGMCC 1.10188</strain>
    </source>
</reference>
<dbReference type="Proteomes" id="UP000603352">
    <property type="component" value="Unassembled WGS sequence"/>
</dbReference>
<dbReference type="InterPro" id="IPR051446">
    <property type="entry name" value="HTH_trans_reg/aminotransferase"/>
</dbReference>
<accession>A0ABQ1J1X9</accession>
<dbReference type="CDD" id="cd07377">
    <property type="entry name" value="WHTH_GntR"/>
    <property type="match status" value="1"/>
</dbReference>
<evidence type="ECO:0000256" key="1">
    <source>
        <dbReference type="ARBA" id="ARBA00005384"/>
    </source>
</evidence>
<comment type="similarity">
    <text evidence="1">In the C-terminal section; belongs to the class-I pyridoxal-phosphate-dependent aminotransferase family.</text>
</comment>
<dbReference type="SUPFAM" id="SSF53383">
    <property type="entry name" value="PLP-dependent transferases"/>
    <property type="match status" value="1"/>
</dbReference>
<dbReference type="PRINTS" id="PR00035">
    <property type="entry name" value="HTHGNTR"/>
</dbReference>
<evidence type="ECO:0000256" key="2">
    <source>
        <dbReference type="ARBA" id="ARBA00022898"/>
    </source>
</evidence>
<dbReference type="EMBL" id="BMDZ01000076">
    <property type="protein sequence ID" value="GGB58080.1"/>
    <property type="molecule type" value="Genomic_DNA"/>
</dbReference>
<evidence type="ECO:0000256" key="6">
    <source>
        <dbReference type="SAM" id="MobiDB-lite"/>
    </source>
</evidence>
<dbReference type="Pfam" id="PF00392">
    <property type="entry name" value="GntR"/>
    <property type="match status" value="1"/>
</dbReference>
<evidence type="ECO:0000256" key="3">
    <source>
        <dbReference type="ARBA" id="ARBA00023015"/>
    </source>
</evidence>
<evidence type="ECO:0000256" key="4">
    <source>
        <dbReference type="ARBA" id="ARBA00023125"/>
    </source>
</evidence>
<feature type="domain" description="HTH gntR-type" evidence="7">
    <location>
        <begin position="36"/>
        <end position="104"/>
    </location>
</feature>
<dbReference type="PANTHER" id="PTHR46577:SF1">
    <property type="entry name" value="HTH-TYPE TRANSCRIPTIONAL REGULATORY PROTEIN GABR"/>
    <property type="match status" value="1"/>
</dbReference>
<dbReference type="Gene3D" id="1.10.10.10">
    <property type="entry name" value="Winged helix-like DNA-binding domain superfamily/Winged helix DNA-binding domain"/>
    <property type="match status" value="1"/>
</dbReference>
<dbReference type="CDD" id="cd00609">
    <property type="entry name" value="AAT_like"/>
    <property type="match status" value="1"/>
</dbReference>
<evidence type="ECO:0000256" key="5">
    <source>
        <dbReference type="ARBA" id="ARBA00023163"/>
    </source>
</evidence>
<organism evidence="8 9">
    <name type="scientific">Tistrella bauzanensis</name>
    <dbReference type="NCBI Taxonomy" id="657419"/>
    <lineage>
        <taxon>Bacteria</taxon>
        <taxon>Pseudomonadati</taxon>
        <taxon>Pseudomonadota</taxon>
        <taxon>Alphaproteobacteria</taxon>
        <taxon>Geminicoccales</taxon>
        <taxon>Geminicoccaceae</taxon>
        <taxon>Tistrella</taxon>
    </lineage>
</organism>
<name>A0ABQ1J1X9_9PROT</name>
<dbReference type="InterPro" id="IPR004839">
    <property type="entry name" value="Aminotransferase_I/II_large"/>
</dbReference>
<keyword evidence="9" id="KW-1185">Reference proteome</keyword>
<gene>
    <name evidence="8" type="ORF">GCM10011505_43680</name>
</gene>
<dbReference type="InterPro" id="IPR036390">
    <property type="entry name" value="WH_DNA-bd_sf"/>
</dbReference>
<protein>
    <submittedName>
        <fullName evidence="8">GntR family transcriptional regulator</fullName>
    </submittedName>
</protein>
<keyword evidence="5" id="KW-0804">Transcription</keyword>
<dbReference type="SMART" id="SM00345">
    <property type="entry name" value="HTH_GNTR"/>
    <property type="match status" value="1"/>
</dbReference>
<feature type="region of interest" description="Disordered" evidence="6">
    <location>
        <begin position="106"/>
        <end position="126"/>
    </location>
</feature>
<keyword evidence="3" id="KW-0805">Transcription regulation</keyword>
<dbReference type="RefSeq" id="WP_188581906.1">
    <property type="nucleotide sequence ID" value="NZ_BMDZ01000076.1"/>
</dbReference>
<evidence type="ECO:0000259" key="7">
    <source>
        <dbReference type="PROSITE" id="PS50949"/>
    </source>
</evidence>
<comment type="caution">
    <text evidence="8">The sequence shown here is derived from an EMBL/GenBank/DDBJ whole genome shotgun (WGS) entry which is preliminary data.</text>
</comment>
<dbReference type="InterPro" id="IPR036388">
    <property type="entry name" value="WH-like_DNA-bd_sf"/>
</dbReference>
<dbReference type="InterPro" id="IPR015424">
    <property type="entry name" value="PyrdxlP-dep_Trfase"/>
</dbReference>
<dbReference type="InterPro" id="IPR015421">
    <property type="entry name" value="PyrdxlP-dep_Trfase_major"/>
</dbReference>
<feature type="compositionally biased region" description="Low complexity" evidence="6">
    <location>
        <begin position="110"/>
        <end position="126"/>
    </location>
</feature>
<evidence type="ECO:0000313" key="8">
    <source>
        <dbReference type="EMBL" id="GGB58080.1"/>
    </source>
</evidence>
<evidence type="ECO:0000313" key="9">
    <source>
        <dbReference type="Proteomes" id="UP000603352"/>
    </source>
</evidence>
<dbReference type="PANTHER" id="PTHR46577">
    <property type="entry name" value="HTH-TYPE TRANSCRIPTIONAL REGULATORY PROTEIN GABR"/>
    <property type="match status" value="1"/>
</dbReference>
<dbReference type="Gene3D" id="3.40.640.10">
    <property type="entry name" value="Type I PLP-dependent aspartate aminotransferase-like (Major domain)"/>
    <property type="match status" value="1"/>
</dbReference>
<dbReference type="SUPFAM" id="SSF46785">
    <property type="entry name" value="Winged helix' DNA-binding domain"/>
    <property type="match status" value="1"/>
</dbReference>